<dbReference type="Proteomes" id="UP001153954">
    <property type="component" value="Unassembled WGS sequence"/>
</dbReference>
<dbReference type="SUPFAM" id="SSF53098">
    <property type="entry name" value="Ribonuclease H-like"/>
    <property type="match status" value="1"/>
</dbReference>
<gene>
    <name evidence="5" type="ORF">EEDITHA_LOCUS13484</name>
</gene>
<dbReference type="GO" id="GO:0003676">
    <property type="term" value="F:nucleic acid binding"/>
    <property type="evidence" value="ECO:0007669"/>
    <property type="project" value="InterPro"/>
</dbReference>
<reference evidence="5" key="1">
    <citation type="submission" date="2022-03" db="EMBL/GenBank/DDBJ databases">
        <authorList>
            <person name="Tunstrom K."/>
        </authorList>
    </citation>
    <scope>NUCLEOTIDE SEQUENCE</scope>
</reference>
<dbReference type="PANTHER" id="PTHR42648:SF28">
    <property type="entry name" value="TRANSPOSON-ENCODED PROTEIN WITH RIBONUCLEASE H-LIKE AND RETROVIRUS ZINC FINGER-LIKE DOMAINS"/>
    <property type="match status" value="1"/>
</dbReference>
<evidence type="ECO:0000259" key="3">
    <source>
        <dbReference type="PROSITE" id="PS50158"/>
    </source>
</evidence>
<keyword evidence="1" id="KW-0862">Zinc</keyword>
<evidence type="ECO:0000313" key="6">
    <source>
        <dbReference type="Proteomes" id="UP001153954"/>
    </source>
</evidence>
<dbReference type="InterPro" id="IPR057670">
    <property type="entry name" value="SH3_retrovirus"/>
</dbReference>
<feature type="region of interest" description="Disordered" evidence="2">
    <location>
        <begin position="444"/>
        <end position="496"/>
    </location>
</feature>
<feature type="domain" description="Integrase catalytic" evidence="4">
    <location>
        <begin position="185"/>
        <end position="350"/>
    </location>
</feature>
<comment type="caution">
    <text evidence="5">The sequence shown here is derived from an EMBL/GenBank/DDBJ whole genome shotgun (WGS) entry which is preliminary data.</text>
</comment>
<name>A0AAU9UH73_EUPED</name>
<evidence type="ECO:0008006" key="7">
    <source>
        <dbReference type="Google" id="ProtNLM"/>
    </source>
</evidence>
<dbReference type="Pfam" id="PF00665">
    <property type="entry name" value="rve"/>
    <property type="match status" value="1"/>
</dbReference>
<keyword evidence="1" id="KW-0479">Metal-binding</keyword>
<dbReference type="InterPro" id="IPR039537">
    <property type="entry name" value="Retrotran_Ty1/copia-like"/>
</dbReference>
<dbReference type="InterPro" id="IPR001584">
    <property type="entry name" value="Integrase_cat-core"/>
</dbReference>
<evidence type="ECO:0000256" key="1">
    <source>
        <dbReference type="PROSITE-ProRule" id="PRU00047"/>
    </source>
</evidence>
<dbReference type="EMBL" id="CAKOGL010000019">
    <property type="protein sequence ID" value="CAH2098366.1"/>
    <property type="molecule type" value="Genomic_DNA"/>
</dbReference>
<dbReference type="Pfam" id="PF25597">
    <property type="entry name" value="SH3_retrovirus"/>
    <property type="match status" value="1"/>
</dbReference>
<evidence type="ECO:0000259" key="4">
    <source>
        <dbReference type="PROSITE" id="PS50994"/>
    </source>
</evidence>
<dbReference type="Gene3D" id="3.30.420.10">
    <property type="entry name" value="Ribonuclease H-like superfamily/Ribonuclease H"/>
    <property type="match status" value="1"/>
</dbReference>
<dbReference type="InterPro" id="IPR036875">
    <property type="entry name" value="Znf_CCHC_sf"/>
</dbReference>
<dbReference type="GO" id="GO:0008270">
    <property type="term" value="F:zinc ion binding"/>
    <property type="evidence" value="ECO:0007669"/>
    <property type="project" value="UniProtKB-KW"/>
</dbReference>
<dbReference type="Pfam" id="PF14223">
    <property type="entry name" value="Retrotran_gag_2"/>
    <property type="match status" value="1"/>
</dbReference>
<dbReference type="AlphaFoldDB" id="A0AAU9UH73"/>
<dbReference type="InterPro" id="IPR036397">
    <property type="entry name" value="RNaseH_sf"/>
</dbReference>
<dbReference type="Gene3D" id="4.10.60.10">
    <property type="entry name" value="Zinc finger, CCHC-type"/>
    <property type="match status" value="1"/>
</dbReference>
<dbReference type="SMART" id="SM00343">
    <property type="entry name" value="ZnF_C2HC"/>
    <property type="match status" value="1"/>
</dbReference>
<feature type="domain" description="CCHC-type" evidence="3">
    <location>
        <begin position="81"/>
        <end position="97"/>
    </location>
</feature>
<dbReference type="PANTHER" id="PTHR42648">
    <property type="entry name" value="TRANSPOSASE, PUTATIVE-RELATED"/>
    <property type="match status" value="1"/>
</dbReference>
<dbReference type="InterPro" id="IPR025724">
    <property type="entry name" value="GAG-pre-integrase_dom"/>
</dbReference>
<organism evidence="5 6">
    <name type="scientific">Euphydryas editha</name>
    <name type="common">Edith's checkerspot</name>
    <dbReference type="NCBI Taxonomy" id="104508"/>
    <lineage>
        <taxon>Eukaryota</taxon>
        <taxon>Metazoa</taxon>
        <taxon>Ecdysozoa</taxon>
        <taxon>Arthropoda</taxon>
        <taxon>Hexapoda</taxon>
        <taxon>Insecta</taxon>
        <taxon>Pterygota</taxon>
        <taxon>Neoptera</taxon>
        <taxon>Endopterygota</taxon>
        <taxon>Lepidoptera</taxon>
        <taxon>Glossata</taxon>
        <taxon>Ditrysia</taxon>
        <taxon>Papilionoidea</taxon>
        <taxon>Nymphalidae</taxon>
        <taxon>Nymphalinae</taxon>
        <taxon>Euphydryas</taxon>
    </lineage>
</organism>
<evidence type="ECO:0000313" key="5">
    <source>
        <dbReference type="EMBL" id="CAH2098366.1"/>
    </source>
</evidence>
<dbReference type="SUPFAM" id="SSF57756">
    <property type="entry name" value="Retrovirus zinc finger-like domains"/>
    <property type="match status" value="1"/>
</dbReference>
<keyword evidence="6" id="KW-1185">Reference proteome</keyword>
<dbReference type="Pfam" id="PF00098">
    <property type="entry name" value="zf-CCHC"/>
    <property type="match status" value="1"/>
</dbReference>
<dbReference type="PROSITE" id="PS50994">
    <property type="entry name" value="INTEGRASE"/>
    <property type="match status" value="1"/>
</dbReference>
<keyword evidence="1" id="KW-0863">Zinc-finger</keyword>
<accession>A0AAU9UH73</accession>
<dbReference type="Pfam" id="PF13976">
    <property type="entry name" value="gag_pre-integrs"/>
    <property type="match status" value="1"/>
</dbReference>
<proteinExistence type="predicted"/>
<dbReference type="InterPro" id="IPR012337">
    <property type="entry name" value="RNaseH-like_sf"/>
</dbReference>
<sequence length="551" mass="64039">MQNQLKQMGEEVSEKFTITKVLMCLPDEYKHFVSAWESAPDDKQTFDNLMSRLLIEEERVKEKTKEVQELSSAFVAKRNVKCFKCGKPGHFQTECRSNKDSEKKINDNKCYYCDFRFKCKLASVAKILKNDLYEWHEKLVHQNFDYVKKVLEKNNIEIKQTSVPQCESCLKGKIHRLPFKKSENVSTRTCEITHGDTCGPMEEESVGGSRYFVVLKDDYSNFRTVYFVKAKDEIKHCLEDFFNKAENITGNRVKTLRTDNGLEFVNKEVMEICSKKGIIHQTTVTYTPEQNGKAERENRTLVEAARTMLHSKNLPKKLWAEAVNTAAFVLNRTGKEKDGKSPYEIWTNKTYDIHQLQAFGSPVYVHIPKEKRRKFDKKGEKGLMVGYGENSKGYRIYFSEKNCVYVKRDVIFLKEEKNEENELTVMLDLNNSESTQDSLPEIVTASEESERKEFQDTNSSFNQSESESQSEYEPSSSSEDDQTDDHNTQRDRPKRIRKQTSFYKCLNVVSEDSEPISYREAMKSREAKLTNRKCVASSMSPIIRRLDRVIT</sequence>
<dbReference type="GO" id="GO:0015074">
    <property type="term" value="P:DNA integration"/>
    <property type="evidence" value="ECO:0007669"/>
    <property type="project" value="InterPro"/>
</dbReference>
<dbReference type="PROSITE" id="PS50158">
    <property type="entry name" value="ZF_CCHC"/>
    <property type="match status" value="1"/>
</dbReference>
<protein>
    <recommendedName>
        <fullName evidence="7">Retrovirus-related Pol polyprotein from transposon TNT 1-94</fullName>
    </recommendedName>
</protein>
<feature type="compositionally biased region" description="Low complexity" evidence="2">
    <location>
        <begin position="459"/>
        <end position="477"/>
    </location>
</feature>
<dbReference type="InterPro" id="IPR001878">
    <property type="entry name" value="Znf_CCHC"/>
</dbReference>
<evidence type="ECO:0000256" key="2">
    <source>
        <dbReference type="SAM" id="MobiDB-lite"/>
    </source>
</evidence>